<dbReference type="AlphaFoldDB" id="A0A1D8A075"/>
<accession>A0A1D8A075</accession>
<evidence type="ECO:0000313" key="1">
    <source>
        <dbReference type="EMBL" id="AOR75517.1"/>
    </source>
</evidence>
<dbReference type="KEGG" id="nre:BES08_01150"/>
<dbReference type="Proteomes" id="UP000094626">
    <property type="component" value="Chromosome"/>
</dbReference>
<protein>
    <submittedName>
        <fullName evidence="1">Uncharacterized protein</fullName>
    </submittedName>
</protein>
<sequence length="155" mass="17562">MIDRQKRDEAASLIARFASGEIDSDDLESDWPTSKEDRALEAVGSMLWLHYDDHKPRLAVGKDAANPEELTLFARYQAYLHGDLPYEWPEDSFIRIEGLGALVPLSLGLLRPVDRIIKARNAKIDAAMEQHGDLSVWPFTSRSQWDGEPIAPYVR</sequence>
<proteinExistence type="predicted"/>
<keyword evidence="2" id="KW-1185">Reference proteome</keyword>
<dbReference type="EMBL" id="CP017075">
    <property type="protein sequence ID" value="AOR75517.1"/>
    <property type="molecule type" value="Genomic_DNA"/>
</dbReference>
<reference evidence="2" key="1">
    <citation type="journal article" date="2017" name="J. Biotechnol.">
        <title>Complete genome sequence of Novosphingobium resinovorum SA1, a versatile xenobiotic-degrading bacterium capable of utilizing sulfanilic acid.</title>
        <authorList>
            <person name="Hegedus B."/>
            <person name="Kos P.B."/>
            <person name="Balint B."/>
            <person name="Maroti G."/>
            <person name="Gan H.M."/>
            <person name="Perei K."/>
            <person name="Rakhely G."/>
        </authorList>
    </citation>
    <scope>NUCLEOTIDE SEQUENCE [LARGE SCALE GENOMIC DNA]</scope>
    <source>
        <strain evidence="2">SA1</strain>
    </source>
</reference>
<dbReference type="RefSeq" id="WP_069707468.1">
    <property type="nucleotide sequence ID" value="NZ_CP017075.1"/>
</dbReference>
<evidence type="ECO:0000313" key="2">
    <source>
        <dbReference type="Proteomes" id="UP000094626"/>
    </source>
</evidence>
<dbReference type="OrthoDB" id="756394at2"/>
<organism evidence="1 2">
    <name type="scientific">Novosphingobium resinovorum</name>
    <dbReference type="NCBI Taxonomy" id="158500"/>
    <lineage>
        <taxon>Bacteria</taxon>
        <taxon>Pseudomonadati</taxon>
        <taxon>Pseudomonadota</taxon>
        <taxon>Alphaproteobacteria</taxon>
        <taxon>Sphingomonadales</taxon>
        <taxon>Sphingomonadaceae</taxon>
        <taxon>Novosphingobium</taxon>
    </lineage>
</organism>
<gene>
    <name evidence="1" type="ORF">BES08_01150</name>
</gene>
<name>A0A1D8A075_9SPHN</name>